<reference evidence="2" key="1">
    <citation type="submission" date="2020-03" db="EMBL/GenBank/DDBJ databases">
        <title>The deep terrestrial virosphere.</title>
        <authorList>
            <person name="Holmfeldt K."/>
            <person name="Nilsson E."/>
            <person name="Simone D."/>
            <person name="Lopez-Fernandez M."/>
            <person name="Wu X."/>
            <person name="de Brujin I."/>
            <person name="Lundin D."/>
            <person name="Andersson A."/>
            <person name="Bertilsson S."/>
            <person name="Dopson M."/>
        </authorList>
    </citation>
    <scope>NUCLEOTIDE SEQUENCE</scope>
    <source>
        <strain evidence="2">MM415A00826</strain>
    </source>
</reference>
<feature type="region of interest" description="Disordered" evidence="1">
    <location>
        <begin position="48"/>
        <end position="120"/>
    </location>
</feature>
<feature type="compositionally biased region" description="Basic and acidic residues" evidence="1">
    <location>
        <begin position="15"/>
        <end position="31"/>
    </location>
</feature>
<organism evidence="2">
    <name type="scientific">viral metagenome</name>
    <dbReference type="NCBI Taxonomy" id="1070528"/>
    <lineage>
        <taxon>unclassified sequences</taxon>
        <taxon>metagenomes</taxon>
        <taxon>organismal metagenomes</taxon>
    </lineage>
</organism>
<feature type="region of interest" description="Disordered" evidence="1">
    <location>
        <begin position="1"/>
        <end position="31"/>
    </location>
</feature>
<feature type="compositionally biased region" description="Polar residues" evidence="1">
    <location>
        <begin position="111"/>
        <end position="120"/>
    </location>
</feature>
<accession>A0A6M3KDH4</accession>
<protein>
    <submittedName>
        <fullName evidence="2">Uncharacterized protein</fullName>
    </submittedName>
</protein>
<proteinExistence type="predicted"/>
<sequence length="254" mass="28550">MTKKKHEPNQIEEAIGERAKPKQKLSETDLQKVAQDVKKAVIAKVAKMENPGFPQTPSEIPDEPSPSEMMSLEELNRRTEARLQEEWPEEPTLNSDPEPITPKPKIPASKQDLQPVTETSSLELPPQRIEKIIPDDYKKQPTEDVELTALKKYIREDGFVLSTVAFHIVTLCAQPMVTPSTTTWDFVERAEIPAMVLALLNQPGYIEGIWPSLRIVMGSNKGNQAWCAGIATTIAFFDVIRTLPAIEELKNEKK</sequence>
<name>A0A6M3KDH4_9ZZZZ</name>
<evidence type="ECO:0000256" key="1">
    <source>
        <dbReference type="SAM" id="MobiDB-lite"/>
    </source>
</evidence>
<evidence type="ECO:0000313" key="2">
    <source>
        <dbReference type="EMBL" id="QJA79872.1"/>
    </source>
</evidence>
<gene>
    <name evidence="2" type="ORF">MM415A00826_0023</name>
</gene>
<feature type="compositionally biased region" description="Basic and acidic residues" evidence="1">
    <location>
        <begin position="74"/>
        <end position="85"/>
    </location>
</feature>
<dbReference type="EMBL" id="MT142397">
    <property type="protein sequence ID" value="QJA79872.1"/>
    <property type="molecule type" value="Genomic_DNA"/>
</dbReference>
<dbReference type="AlphaFoldDB" id="A0A6M3KDH4"/>